<dbReference type="EMBL" id="JAKEVY010000003">
    <property type="protein sequence ID" value="MCF1715432.1"/>
    <property type="molecule type" value="Genomic_DNA"/>
</dbReference>
<dbReference type="PANTHER" id="PTHR12558">
    <property type="entry name" value="CELL DIVISION CYCLE 16,23,27"/>
    <property type="match status" value="1"/>
</dbReference>
<keyword evidence="1" id="KW-0802">TPR repeat</keyword>
<dbReference type="Proteomes" id="UP001200145">
    <property type="component" value="Unassembled WGS sequence"/>
</dbReference>
<sequence>MRTILIAGLTVMACSAMGQSIEEAKQHLYHDRLQSAEQVLQQVLTQEKEAYYWLTEVYLEDNKVDKAKSLLNSSSDILSAHPLNKVAYGNVLLAENKPAEAKAQFDQALKDANRKTEVDVIKAIARAQVENKAGDANIALSLISEIKEKSLDAEAITLRGDAYRKLNQGSEAAKAYMEALLKDEKYAQAAYNLGKIYMTQQNSDMFLKYFKQAIEADPKFAAAYYELYYYYYFRDVNKAKEYLELYIANTDPSMEHQYMKMDLMYASAKYDEAISGANAILEKEGEQAKPRLYKLLAYSYDAKGDSTKAFELLNTYFAREVDSNLVAKDFDLQAKLYKKMDQDSMAAIAWEKAVAMDTVENYKLEYMQQMAQMFKENNDRSKEAKWLGKIFETKKDPNNLDLYNWGLAHYAASEFSQADSVFGKYTEKYPDQVYGYYWKAKSLAQIDTTMELGLAVNDYKKVAEIAATDKEKNKSLLIQAYGYLGAYEANVSKDYQAALGWFEKILEVQPDNSDAQKFADILKKWIEEGKGQTKTE</sequence>
<feature type="repeat" description="TPR" evidence="1">
    <location>
        <begin position="153"/>
        <end position="186"/>
    </location>
</feature>
<organism evidence="2 3">
    <name type="scientific">Flavihumibacter fluminis</name>
    <dbReference type="NCBI Taxonomy" id="2909236"/>
    <lineage>
        <taxon>Bacteria</taxon>
        <taxon>Pseudomonadati</taxon>
        <taxon>Bacteroidota</taxon>
        <taxon>Chitinophagia</taxon>
        <taxon>Chitinophagales</taxon>
        <taxon>Chitinophagaceae</taxon>
        <taxon>Flavihumibacter</taxon>
    </lineage>
</organism>
<evidence type="ECO:0000313" key="3">
    <source>
        <dbReference type="Proteomes" id="UP001200145"/>
    </source>
</evidence>
<dbReference type="InterPro" id="IPR011990">
    <property type="entry name" value="TPR-like_helical_dom_sf"/>
</dbReference>
<evidence type="ECO:0000313" key="2">
    <source>
        <dbReference type="EMBL" id="MCF1715432.1"/>
    </source>
</evidence>
<proteinExistence type="predicted"/>
<dbReference type="InterPro" id="IPR019734">
    <property type="entry name" value="TPR_rpt"/>
</dbReference>
<dbReference type="SMART" id="SM00028">
    <property type="entry name" value="TPR"/>
    <property type="match status" value="5"/>
</dbReference>
<keyword evidence="3" id="KW-1185">Reference proteome</keyword>
<dbReference type="Pfam" id="PF13432">
    <property type="entry name" value="TPR_16"/>
    <property type="match status" value="1"/>
</dbReference>
<gene>
    <name evidence="2" type="ORF">L0U88_12420</name>
</gene>
<dbReference type="PROSITE" id="PS50005">
    <property type="entry name" value="TPR"/>
    <property type="match status" value="2"/>
</dbReference>
<protein>
    <submittedName>
        <fullName evidence="2">Tetratricopeptide repeat protein</fullName>
    </submittedName>
</protein>
<dbReference type="PANTHER" id="PTHR12558:SF13">
    <property type="entry name" value="CELL DIVISION CYCLE PROTEIN 27 HOMOLOG"/>
    <property type="match status" value="1"/>
</dbReference>
<comment type="caution">
    <text evidence="2">The sequence shown here is derived from an EMBL/GenBank/DDBJ whole genome shotgun (WGS) entry which is preliminary data.</text>
</comment>
<dbReference type="RefSeq" id="WP_234866385.1">
    <property type="nucleotide sequence ID" value="NZ_JAKEVY010000003.1"/>
</dbReference>
<accession>A0ABS9BJZ1</accession>
<dbReference type="SUPFAM" id="SSF48452">
    <property type="entry name" value="TPR-like"/>
    <property type="match status" value="2"/>
</dbReference>
<dbReference type="Gene3D" id="1.25.40.10">
    <property type="entry name" value="Tetratricopeptide repeat domain"/>
    <property type="match status" value="3"/>
</dbReference>
<name>A0ABS9BJZ1_9BACT</name>
<reference evidence="2 3" key="1">
    <citation type="submission" date="2022-01" db="EMBL/GenBank/DDBJ databases">
        <title>Flavihumibacter sp. nov., isolated from sediment of a river.</title>
        <authorList>
            <person name="Liu H."/>
        </authorList>
    </citation>
    <scope>NUCLEOTIDE SEQUENCE [LARGE SCALE GENOMIC DNA]</scope>
    <source>
        <strain evidence="2 3">RY-1</strain>
    </source>
</reference>
<evidence type="ECO:0000256" key="1">
    <source>
        <dbReference type="PROSITE-ProRule" id="PRU00339"/>
    </source>
</evidence>
<feature type="repeat" description="TPR" evidence="1">
    <location>
        <begin position="187"/>
        <end position="220"/>
    </location>
</feature>